<organism evidence="9 10">
    <name type="scientific">Populus tomentosa</name>
    <name type="common">Chinese white poplar</name>
    <dbReference type="NCBI Taxonomy" id="118781"/>
    <lineage>
        <taxon>Eukaryota</taxon>
        <taxon>Viridiplantae</taxon>
        <taxon>Streptophyta</taxon>
        <taxon>Embryophyta</taxon>
        <taxon>Tracheophyta</taxon>
        <taxon>Spermatophyta</taxon>
        <taxon>Magnoliopsida</taxon>
        <taxon>eudicotyledons</taxon>
        <taxon>Gunneridae</taxon>
        <taxon>Pentapetalae</taxon>
        <taxon>rosids</taxon>
        <taxon>fabids</taxon>
        <taxon>Malpighiales</taxon>
        <taxon>Salicaceae</taxon>
        <taxon>Saliceae</taxon>
        <taxon>Populus</taxon>
    </lineage>
</organism>
<dbReference type="AlphaFoldDB" id="A0A8X7XUS2"/>
<protein>
    <recommendedName>
        <fullName evidence="8">Telomere-associated protein Rif1 N-terminal domain-containing protein</fullName>
    </recommendedName>
</protein>
<feature type="region of interest" description="Disordered" evidence="7">
    <location>
        <begin position="1058"/>
        <end position="1155"/>
    </location>
</feature>
<dbReference type="PANTHER" id="PTHR22928">
    <property type="entry name" value="TELOMERE-ASSOCIATED PROTEIN RIF1"/>
    <property type="match status" value="1"/>
</dbReference>
<name>A0A8X7XUS2_POPTO</name>
<evidence type="ECO:0000256" key="4">
    <source>
        <dbReference type="ARBA" id="ARBA00022895"/>
    </source>
</evidence>
<dbReference type="Proteomes" id="UP000886885">
    <property type="component" value="Chromosome 18A"/>
</dbReference>
<evidence type="ECO:0000256" key="7">
    <source>
        <dbReference type="SAM" id="MobiDB-lite"/>
    </source>
</evidence>
<gene>
    <name evidence="9" type="ORF">POTOM_056471</name>
</gene>
<proteinExistence type="predicted"/>
<feature type="compositionally biased region" description="Polar residues" evidence="7">
    <location>
        <begin position="1122"/>
        <end position="1133"/>
    </location>
</feature>
<dbReference type="InterPro" id="IPR022031">
    <property type="entry name" value="Rif1_N"/>
</dbReference>
<dbReference type="GO" id="GO:0000723">
    <property type="term" value="P:telomere maintenance"/>
    <property type="evidence" value="ECO:0007669"/>
    <property type="project" value="TreeGrafter"/>
</dbReference>
<evidence type="ECO:0000313" key="9">
    <source>
        <dbReference type="EMBL" id="KAG6740993.1"/>
    </source>
</evidence>
<keyword evidence="4" id="KW-0779">Telomere</keyword>
<evidence type="ECO:0000256" key="1">
    <source>
        <dbReference type="ARBA" id="ARBA00004123"/>
    </source>
</evidence>
<comment type="caution">
    <text evidence="9">The sequence shown here is derived from an EMBL/GenBank/DDBJ whole genome shotgun (WGS) entry which is preliminary data.</text>
</comment>
<accession>A0A8X7XUS2</accession>
<keyword evidence="10" id="KW-1185">Reference proteome</keyword>
<dbReference type="GO" id="GO:0005634">
    <property type="term" value="C:nucleus"/>
    <property type="evidence" value="ECO:0007669"/>
    <property type="project" value="UniProtKB-SubCell"/>
</dbReference>
<feature type="compositionally biased region" description="Basic and acidic residues" evidence="7">
    <location>
        <begin position="1139"/>
        <end position="1155"/>
    </location>
</feature>
<evidence type="ECO:0000259" key="8">
    <source>
        <dbReference type="Pfam" id="PF12231"/>
    </source>
</evidence>
<evidence type="ECO:0000256" key="5">
    <source>
        <dbReference type="ARBA" id="ARBA00023242"/>
    </source>
</evidence>
<dbReference type="GO" id="GO:0000781">
    <property type="term" value="C:chromosome, telomeric region"/>
    <property type="evidence" value="ECO:0007669"/>
    <property type="project" value="UniProtKB-SubCell"/>
</dbReference>
<keyword evidence="5" id="KW-0539">Nucleus</keyword>
<feature type="domain" description="Telomere-associated protein Rif1 N-terminal" evidence="8">
    <location>
        <begin position="22"/>
        <end position="370"/>
    </location>
</feature>
<dbReference type="Pfam" id="PF12231">
    <property type="entry name" value="Rif1_N"/>
    <property type="match status" value="1"/>
</dbReference>
<sequence>MSSFCNQIEEIKALIYSNKPLAYSTLSNLQEQSVNDPSLLQTLADNSQDLVSLITVDISIDDEEVAAQALKCSGFMIYHPSLVSTIPVDDATLVLEALAKVIMSTKIKSVCNLGVWCISMQQFEASILAGCFNSVLQAVVHALDNPIGSLSTTFEAMQAVMKLAAQLSERMRESSHIWAPPICRRLLSTDKRERDISERCLLKIRPTIIPPPPALSKALAEDMKLKLLTVMKDLLNQGLKIQTLQAWGWFIRLQGSHAMKYRHLTNDMLKVPEKTFSDHNPQVQIASLVAWEGLVDAFIHPALLTSKTNESIKNGIQQVRTSGGSSCQIQASGFSKSIKLIMTPLIGIISSKCDVSVYSSCLNTWCYLLHKLDISVNHPWVIEMVLDPIFGAVFRFGPDVKTFWLWNLCLDLLDDFILAKCRNLDHETSSQVSHHSTSSKWSWKLQPIKWLPWTIGQLDFLVKMMDIIISHASIATITPENRSSACDAALRIFRSFLKGVQMDFRSSSTKYNGIMLCLNTLLRFIKKICEDATSEGGRSSELHHTSLQFLEAVVQDLEPSILGSPLYKVSLNFTCIENLQMVDNIRNVKYLGISSVAYMDMVSPLVYLSVLYICVVIPSTPATRGMELLLQGLRRFFKTILLLYDPVENLSVAVGLLYKHMEFRHLDIWTVIAKGLEDFFNGLTVKDLSLLKMDSNRDFPRAVCHLLSYPFVVCSCSWPTQKKDSGSLKESLVSPERKLKLQQVAEVWKSLYGALCASKFNKFSETSSLTEELCSMLNGCVDQNISMLDHGTEQYFHCDDIGLTYLSATAVTCVMEQQILTLAASSVGNNVEHARDHKTFSVIKNSLDFSSRFLKLSWSMMETDPSIILFVTSRSVYTSIFFSLCSRFPVIYNDRISHLFENFRVFSVLVCFVRCLHTKPSILLFIETISCPLLQWLSHREIQEPSTNEQLHHLWSEILNCLRRCQPPIVFDSSLLKLQAPLLEKTLDHPKSTISELTVAFWNSTYGKQIKLDYPESLLDILDKLSRNKRINLQTKSLPFLGKCHSISEVTAQRSRVTATNSRNSKRVELVEDTANQFEPENRLGSSSKRKRVGLTEHQKEVRRAQQGRGMDCSGHGPGIRTYTSVDFSQGNEDSQESQEIRDPESILEMLRRTA</sequence>
<evidence type="ECO:0000256" key="2">
    <source>
        <dbReference type="ARBA" id="ARBA00004574"/>
    </source>
</evidence>
<keyword evidence="3" id="KW-0158">Chromosome</keyword>
<evidence type="ECO:0000313" key="10">
    <source>
        <dbReference type="Proteomes" id="UP000886885"/>
    </source>
</evidence>
<keyword evidence="6" id="KW-0131">Cell cycle</keyword>
<evidence type="ECO:0000256" key="6">
    <source>
        <dbReference type="ARBA" id="ARBA00023306"/>
    </source>
</evidence>
<feature type="compositionally biased region" description="Basic and acidic residues" evidence="7">
    <location>
        <begin position="1094"/>
        <end position="1104"/>
    </location>
</feature>
<reference evidence="9" key="1">
    <citation type="journal article" date="2020" name="bioRxiv">
        <title>Hybrid origin of Populus tomentosa Carr. identified through genome sequencing and phylogenomic analysis.</title>
        <authorList>
            <person name="An X."/>
            <person name="Gao K."/>
            <person name="Chen Z."/>
            <person name="Li J."/>
            <person name="Yang X."/>
            <person name="Yang X."/>
            <person name="Zhou J."/>
            <person name="Guo T."/>
            <person name="Zhao T."/>
            <person name="Huang S."/>
            <person name="Miao D."/>
            <person name="Khan W.U."/>
            <person name="Rao P."/>
            <person name="Ye M."/>
            <person name="Lei B."/>
            <person name="Liao W."/>
            <person name="Wang J."/>
            <person name="Ji L."/>
            <person name="Li Y."/>
            <person name="Guo B."/>
            <person name="Mustafa N.S."/>
            <person name="Li S."/>
            <person name="Yun Q."/>
            <person name="Keller S.R."/>
            <person name="Mao J."/>
            <person name="Zhang R."/>
            <person name="Strauss S.H."/>
        </authorList>
    </citation>
    <scope>NUCLEOTIDE SEQUENCE</scope>
    <source>
        <strain evidence="9">GM15</strain>
        <tissue evidence="9">Leaf</tissue>
    </source>
</reference>
<comment type="subcellular location">
    <subcellularLocation>
        <location evidence="2">Chromosome</location>
        <location evidence="2">Telomere</location>
    </subcellularLocation>
    <subcellularLocation>
        <location evidence="1">Nucleus</location>
    </subcellularLocation>
</comment>
<dbReference type="PANTHER" id="PTHR22928:SF3">
    <property type="entry name" value="TELOMERE-ASSOCIATED PROTEIN RIF1"/>
    <property type="match status" value="1"/>
</dbReference>
<feature type="compositionally biased region" description="Polar residues" evidence="7">
    <location>
        <begin position="1074"/>
        <end position="1087"/>
    </location>
</feature>
<evidence type="ECO:0000256" key="3">
    <source>
        <dbReference type="ARBA" id="ARBA00022454"/>
    </source>
</evidence>
<dbReference type="OrthoDB" id="5399929at2759"/>
<dbReference type="EMBL" id="JAAWWB010000035">
    <property type="protein sequence ID" value="KAG6740993.1"/>
    <property type="molecule type" value="Genomic_DNA"/>
</dbReference>